<keyword evidence="2" id="KW-0489">Methyltransferase</keyword>
<dbReference type="GO" id="GO:0008168">
    <property type="term" value="F:methyltransferase activity"/>
    <property type="evidence" value="ECO:0007669"/>
    <property type="project" value="UniProtKB-KW"/>
</dbReference>
<keyword evidence="2" id="KW-0808">Transferase</keyword>
<dbReference type="EMBL" id="DSDK01000295">
    <property type="protein sequence ID" value="HDR51024.1"/>
    <property type="molecule type" value="Genomic_DNA"/>
</dbReference>
<dbReference type="CDD" id="cd02440">
    <property type="entry name" value="AdoMet_MTases"/>
    <property type="match status" value="1"/>
</dbReference>
<dbReference type="Gene3D" id="3.40.50.150">
    <property type="entry name" value="Vaccinia Virus protein VP39"/>
    <property type="match status" value="1"/>
</dbReference>
<dbReference type="InterPro" id="IPR025714">
    <property type="entry name" value="Methyltranfer_dom"/>
</dbReference>
<dbReference type="SUPFAM" id="SSF53335">
    <property type="entry name" value="S-adenosyl-L-methionine-dependent methyltransferases"/>
    <property type="match status" value="1"/>
</dbReference>
<evidence type="ECO:0000313" key="2">
    <source>
        <dbReference type="EMBL" id="HDR51024.1"/>
    </source>
</evidence>
<protein>
    <submittedName>
        <fullName evidence="2">Class I SAM-dependent methyltransferase</fullName>
    </submittedName>
</protein>
<organism evidence="2">
    <name type="scientific">Mariniphaga anaerophila</name>
    <dbReference type="NCBI Taxonomy" id="1484053"/>
    <lineage>
        <taxon>Bacteria</taxon>
        <taxon>Pseudomonadati</taxon>
        <taxon>Bacteroidota</taxon>
        <taxon>Bacteroidia</taxon>
        <taxon>Marinilabiliales</taxon>
        <taxon>Prolixibacteraceae</taxon>
        <taxon>Mariniphaga</taxon>
    </lineage>
</organism>
<dbReference type="GO" id="GO:0032259">
    <property type="term" value="P:methylation"/>
    <property type="evidence" value="ECO:0007669"/>
    <property type="project" value="UniProtKB-KW"/>
</dbReference>
<dbReference type="PANTHER" id="PTHR43591:SF24">
    <property type="entry name" value="2-METHOXY-6-POLYPRENYL-1,4-BENZOQUINOL METHYLASE, MITOCHONDRIAL"/>
    <property type="match status" value="1"/>
</dbReference>
<feature type="non-terminal residue" evidence="2">
    <location>
        <position position="1"/>
    </location>
</feature>
<evidence type="ECO:0000259" key="1">
    <source>
        <dbReference type="Pfam" id="PF13847"/>
    </source>
</evidence>
<dbReference type="InterPro" id="IPR029063">
    <property type="entry name" value="SAM-dependent_MTases_sf"/>
</dbReference>
<dbReference type="Pfam" id="PF13847">
    <property type="entry name" value="Methyltransf_31"/>
    <property type="match status" value="1"/>
</dbReference>
<dbReference type="AlphaFoldDB" id="A0A831LAD9"/>
<reference evidence="2" key="1">
    <citation type="journal article" date="2020" name="mSystems">
        <title>Genome- and Community-Level Interaction Insights into Carbon Utilization and Element Cycling Functions of Hydrothermarchaeota in Hydrothermal Sediment.</title>
        <authorList>
            <person name="Zhou Z."/>
            <person name="Liu Y."/>
            <person name="Xu W."/>
            <person name="Pan J."/>
            <person name="Luo Z.H."/>
            <person name="Li M."/>
        </authorList>
    </citation>
    <scope>NUCLEOTIDE SEQUENCE [LARGE SCALE GENOMIC DNA]</scope>
    <source>
        <strain evidence="2">SpSt-1217</strain>
    </source>
</reference>
<accession>A0A831LAD9</accession>
<sequence>VESGWFYSTVIDPVLIGMRKRVNLEIPEGKKILDVACGTGAQVFELATFAKEVTGIDLSESMIRKAEKTEEKRNVSNVHFRICDATGNWKFSDKQFDIALITMALHQFPPENFAGILNEMKRVAQQIIIVDYAVPLPQNITGWGSRVAEFFAGREHHRNFRKYNRLGGLNKILAANKLTIQRERSFANGAFQLVVCS</sequence>
<dbReference type="PANTHER" id="PTHR43591">
    <property type="entry name" value="METHYLTRANSFERASE"/>
    <property type="match status" value="1"/>
</dbReference>
<comment type="caution">
    <text evidence="2">The sequence shown here is derived from an EMBL/GenBank/DDBJ whole genome shotgun (WGS) entry which is preliminary data.</text>
</comment>
<dbReference type="Proteomes" id="UP000886047">
    <property type="component" value="Unassembled WGS sequence"/>
</dbReference>
<name>A0A831LAD9_9BACT</name>
<gene>
    <name evidence="2" type="ORF">ENN90_05290</name>
</gene>
<proteinExistence type="predicted"/>
<feature type="domain" description="Methyltransferase" evidence="1">
    <location>
        <begin position="28"/>
        <end position="155"/>
    </location>
</feature>